<comment type="caution">
    <text evidence="2">The sequence shown here is derived from an EMBL/GenBank/DDBJ whole genome shotgun (WGS) entry which is preliminary data.</text>
</comment>
<evidence type="ECO:0000256" key="1">
    <source>
        <dbReference type="SAM" id="Phobius"/>
    </source>
</evidence>
<dbReference type="EMBL" id="JANJYJ010000002">
    <property type="protein sequence ID" value="KAK3226008.1"/>
    <property type="molecule type" value="Genomic_DNA"/>
</dbReference>
<evidence type="ECO:0008006" key="4">
    <source>
        <dbReference type="Google" id="ProtNLM"/>
    </source>
</evidence>
<accession>A0AAE0AY42</accession>
<organism evidence="2 3">
    <name type="scientific">Dipteronia sinensis</name>
    <dbReference type="NCBI Taxonomy" id="43782"/>
    <lineage>
        <taxon>Eukaryota</taxon>
        <taxon>Viridiplantae</taxon>
        <taxon>Streptophyta</taxon>
        <taxon>Embryophyta</taxon>
        <taxon>Tracheophyta</taxon>
        <taxon>Spermatophyta</taxon>
        <taxon>Magnoliopsida</taxon>
        <taxon>eudicotyledons</taxon>
        <taxon>Gunneridae</taxon>
        <taxon>Pentapetalae</taxon>
        <taxon>rosids</taxon>
        <taxon>malvids</taxon>
        <taxon>Sapindales</taxon>
        <taxon>Sapindaceae</taxon>
        <taxon>Hippocastanoideae</taxon>
        <taxon>Acereae</taxon>
        <taxon>Dipteronia</taxon>
    </lineage>
</organism>
<dbReference type="Proteomes" id="UP001281410">
    <property type="component" value="Unassembled WGS sequence"/>
</dbReference>
<name>A0AAE0AY42_9ROSI</name>
<feature type="transmembrane region" description="Helical" evidence="1">
    <location>
        <begin position="149"/>
        <end position="170"/>
    </location>
</feature>
<sequence length="175" mass="19684">MPARHGIGSTLSNIIDKVISNDQVDFMGRDVTNDEIREVCFSLHPNKAPSWLFPSKEGPSPRGSHVPYLFVIAMEVLSKILAKHIENSCSFKFHWKCDKIELSHLCFEDDLIMLCHGSHSSAFVLNAMLDEFSMYRVSMLFMLRATSSLPVYAPPLAISLSTSLVIRLVLYPLVI</sequence>
<keyword evidence="1" id="KW-1133">Transmembrane helix</keyword>
<keyword evidence="3" id="KW-1185">Reference proteome</keyword>
<gene>
    <name evidence="2" type="ORF">Dsin_005870</name>
</gene>
<keyword evidence="1" id="KW-0812">Transmembrane</keyword>
<proteinExistence type="predicted"/>
<keyword evidence="1" id="KW-0472">Membrane</keyword>
<reference evidence="2" key="1">
    <citation type="journal article" date="2023" name="Plant J.">
        <title>Genome sequences and population genomics provide insights into the demographic history, inbreeding, and mutation load of two 'living fossil' tree species of Dipteronia.</title>
        <authorList>
            <person name="Feng Y."/>
            <person name="Comes H.P."/>
            <person name="Chen J."/>
            <person name="Zhu S."/>
            <person name="Lu R."/>
            <person name="Zhang X."/>
            <person name="Li P."/>
            <person name="Qiu J."/>
            <person name="Olsen K.M."/>
            <person name="Qiu Y."/>
        </authorList>
    </citation>
    <scope>NUCLEOTIDE SEQUENCE</scope>
    <source>
        <strain evidence="2">NBL</strain>
    </source>
</reference>
<evidence type="ECO:0000313" key="2">
    <source>
        <dbReference type="EMBL" id="KAK3226008.1"/>
    </source>
</evidence>
<protein>
    <recommendedName>
        <fullName evidence="4">Reverse transcriptase domain-containing protein</fullName>
    </recommendedName>
</protein>
<evidence type="ECO:0000313" key="3">
    <source>
        <dbReference type="Proteomes" id="UP001281410"/>
    </source>
</evidence>
<dbReference type="AlphaFoldDB" id="A0AAE0AY42"/>